<evidence type="ECO:0000259" key="3">
    <source>
        <dbReference type="Pfam" id="PF00144"/>
    </source>
</evidence>
<feature type="transmembrane region" description="Helical" evidence="1">
    <location>
        <begin position="610"/>
        <end position="627"/>
    </location>
</feature>
<dbReference type="EC" id="3.1.1.103" evidence="4"/>
<gene>
    <name evidence="4" type="ORF">RQX22_00200</name>
</gene>
<feature type="signal peptide" evidence="2">
    <location>
        <begin position="1"/>
        <end position="27"/>
    </location>
</feature>
<keyword evidence="5" id="KW-1185">Reference proteome</keyword>
<keyword evidence="1" id="KW-0472">Membrane</keyword>
<dbReference type="InterPro" id="IPR012338">
    <property type="entry name" value="Beta-lactam/transpept-like"/>
</dbReference>
<evidence type="ECO:0000313" key="5">
    <source>
        <dbReference type="Proteomes" id="UP001259572"/>
    </source>
</evidence>
<keyword evidence="2" id="KW-0732">Signal</keyword>
<dbReference type="Gene3D" id="3.40.710.10">
    <property type="entry name" value="DD-peptidase/beta-lactamase superfamily"/>
    <property type="match status" value="1"/>
</dbReference>
<comment type="caution">
    <text evidence="4">The sequence shown here is derived from an EMBL/GenBank/DDBJ whole genome shotgun (WGS) entry which is preliminary data.</text>
</comment>
<feature type="transmembrane region" description="Helical" evidence="1">
    <location>
        <begin position="527"/>
        <end position="547"/>
    </location>
</feature>
<dbReference type="InterPro" id="IPR050491">
    <property type="entry name" value="AmpC-like"/>
</dbReference>
<reference evidence="4 5" key="1">
    <citation type="submission" date="2023-05" db="EMBL/GenBank/DDBJ databases">
        <authorList>
            <person name="Guo Y."/>
        </authorList>
    </citation>
    <scope>NUCLEOTIDE SEQUENCE [LARGE SCALE GENOMIC DNA]</scope>
    <source>
        <strain evidence="4 5">GR2756</strain>
    </source>
</reference>
<proteinExistence type="predicted"/>
<evidence type="ECO:0000256" key="2">
    <source>
        <dbReference type="SAM" id="SignalP"/>
    </source>
</evidence>
<dbReference type="PROSITE" id="PS51257">
    <property type="entry name" value="PROKAR_LIPOPROTEIN"/>
    <property type="match status" value="1"/>
</dbReference>
<feature type="chain" id="PRO_5045764334" evidence="2">
    <location>
        <begin position="28"/>
        <end position="634"/>
    </location>
</feature>
<evidence type="ECO:0000313" key="4">
    <source>
        <dbReference type="EMBL" id="MDT9597370.1"/>
    </source>
</evidence>
<dbReference type="Pfam" id="PF00144">
    <property type="entry name" value="Beta-lactamase"/>
    <property type="match status" value="1"/>
</dbReference>
<feature type="domain" description="Beta-lactamase-related" evidence="3">
    <location>
        <begin position="43"/>
        <end position="371"/>
    </location>
</feature>
<dbReference type="InterPro" id="IPR001466">
    <property type="entry name" value="Beta-lactam-related"/>
</dbReference>
<evidence type="ECO:0000256" key="1">
    <source>
        <dbReference type="SAM" id="Phobius"/>
    </source>
</evidence>
<keyword evidence="4" id="KW-0378">Hydrolase</keyword>
<dbReference type="SUPFAM" id="SSF56601">
    <property type="entry name" value="beta-lactamase/transpeptidase-like"/>
    <property type="match status" value="1"/>
</dbReference>
<dbReference type="GO" id="GO:0016787">
    <property type="term" value="F:hydrolase activity"/>
    <property type="evidence" value="ECO:0007669"/>
    <property type="project" value="UniProtKB-KW"/>
</dbReference>
<feature type="transmembrane region" description="Helical" evidence="1">
    <location>
        <begin position="567"/>
        <end position="589"/>
    </location>
</feature>
<accession>A0ABU3Q328</accession>
<dbReference type="PANTHER" id="PTHR46825">
    <property type="entry name" value="D-ALANYL-D-ALANINE-CARBOXYPEPTIDASE/ENDOPEPTIDASE AMPH"/>
    <property type="match status" value="1"/>
</dbReference>
<dbReference type="RefSeq" id="WP_315722541.1">
    <property type="nucleotide sequence ID" value="NZ_JAVUPU010000001.1"/>
</dbReference>
<dbReference type="PANTHER" id="PTHR46825:SF12">
    <property type="entry name" value="PENICILLIN-BINDING PROTEIN 4"/>
    <property type="match status" value="1"/>
</dbReference>
<keyword evidence="1" id="KW-0812">Transmembrane</keyword>
<dbReference type="EMBL" id="JAVUPU010000001">
    <property type="protein sequence ID" value="MDT9597370.1"/>
    <property type="molecule type" value="Genomic_DNA"/>
</dbReference>
<feature type="transmembrane region" description="Helical" evidence="1">
    <location>
        <begin position="495"/>
        <end position="515"/>
    </location>
</feature>
<organism evidence="4 5">
    <name type="scientific">Sphingosinicella rhizophila</name>
    <dbReference type="NCBI Taxonomy" id="3050082"/>
    <lineage>
        <taxon>Bacteria</taxon>
        <taxon>Pseudomonadati</taxon>
        <taxon>Pseudomonadota</taxon>
        <taxon>Alphaproteobacteria</taxon>
        <taxon>Sphingomonadales</taxon>
        <taxon>Sphingosinicellaceae</taxon>
        <taxon>Sphingosinicella</taxon>
    </lineage>
</organism>
<keyword evidence="1" id="KW-1133">Transmembrane helix</keyword>
<dbReference type="Proteomes" id="UP001259572">
    <property type="component" value="Unassembled WGS sequence"/>
</dbReference>
<protein>
    <submittedName>
        <fullName evidence="4">Serine hydrolase domain-containing protein</fullName>
        <ecNumber evidence="4">3.1.1.103</ecNumber>
    </submittedName>
</protein>
<sequence>MTRSGLFAGIAMLAACLLGLLGEAARAQTALSPEAVAAWADAHVGAAMLAGKTDAAVITVVQDGRVLLAKGYGWSDAGRTKPIGPESRIRIASISKLFVATAVAQLLERRLIRSIDDPANDYLKRFKLPANTNIPISIRHLLTHTAGFEDIMFGTATNRPVAVPLSAKDIRPRLPDFARPPGGLIDYSNAGYSILALLIEDVTGLSYAQYLDSRILRPLGMNATALDLSVDKPKNLVESRVLLAGGRSRPVPWTALHPFSAPAGSVISTAVDMARFMAAASLRSGDASSPLLRASGQENMFRPIAWSHPAMTGIGIGYFTQRWNGRLIAEHGGDLPGAHTMLVMIPSLRAGIFISMSNEAQPASPGARRNRDHSPRQMGYRFLAHFLGPLRLDTNIAGARQATGDLAGDYVFQRRPHKGIRMLDPVISVRTKDKDHLEIVGIAALKPLAPGIYEGTDKGIFNYVAFTAGRSGDPVMVPYFPFSSLKRVTGLDHPGTVGTLGLAGLALFITGLLALRWPNATRLERWATRSPAMILTAGIVASILFVAPIWGGLSGFEAYAYGDRRGAVFLVVMVNALLACVLAAILMAIRGWQAGLWGSGRPGTARRVHFSLLAVALCLVLLPLRYMNLIGWPF</sequence>
<name>A0ABU3Q328_9SPHN</name>